<name>A0ABY2B7B2_9ACTN</name>
<dbReference type="RefSeq" id="WP_132196892.1">
    <property type="nucleotide sequence ID" value="NZ_SLWM01000037.1"/>
</dbReference>
<keyword evidence="4" id="KW-0804">Transcription</keyword>
<dbReference type="Pfam" id="PF13411">
    <property type="entry name" value="MerR_1"/>
    <property type="match status" value="1"/>
</dbReference>
<dbReference type="EMBL" id="SLWM01000037">
    <property type="protein sequence ID" value="TCO10037.1"/>
    <property type="molecule type" value="Genomic_DNA"/>
</dbReference>
<dbReference type="Proteomes" id="UP000295818">
    <property type="component" value="Unassembled WGS sequence"/>
</dbReference>
<dbReference type="InterPro" id="IPR047057">
    <property type="entry name" value="MerR_fam"/>
</dbReference>
<feature type="domain" description="HTH merR-type" evidence="5">
    <location>
        <begin position="1"/>
        <end position="69"/>
    </location>
</feature>
<dbReference type="PANTHER" id="PTHR30204">
    <property type="entry name" value="REDOX-CYCLING DRUG-SENSING TRANSCRIPTIONAL ACTIVATOR SOXR"/>
    <property type="match status" value="1"/>
</dbReference>
<protein>
    <submittedName>
        <fullName evidence="6">DNA-binding transcriptional MerR regulator</fullName>
    </submittedName>
</protein>
<sequence>MRSGQVAAAAGVNLQTLRYYERRGLLPAPDRTLGGHRVYPPEAVTRLRVIKVAQRLGFTLTEITDLLAAGHHHGGRRPAGTSIKPGLQAQAASKLADVEARIADLTVIAETLRSALAVGCDDLADCATAPECPLPFAELAH</sequence>
<evidence type="ECO:0000256" key="2">
    <source>
        <dbReference type="ARBA" id="ARBA00023015"/>
    </source>
</evidence>
<reference evidence="6 7" key="1">
    <citation type="journal article" date="2015" name="Stand. Genomic Sci.">
        <title>Genomic Encyclopedia of Bacterial and Archaeal Type Strains, Phase III: the genomes of soil and plant-associated and newly described type strains.</title>
        <authorList>
            <person name="Whitman W.B."/>
            <person name="Woyke T."/>
            <person name="Klenk H.P."/>
            <person name="Zhou Y."/>
            <person name="Lilburn T.G."/>
            <person name="Beck B.J."/>
            <person name="De Vos P."/>
            <person name="Vandamme P."/>
            <person name="Eisen J.A."/>
            <person name="Garrity G."/>
            <person name="Hugenholtz P."/>
            <person name="Kyrpides N.C."/>
        </authorList>
    </citation>
    <scope>NUCLEOTIDE SEQUENCE [LARGE SCALE GENOMIC DNA]</scope>
    <source>
        <strain evidence="6 7">VKM Ac-2538</strain>
    </source>
</reference>
<keyword evidence="1" id="KW-0678">Repressor</keyword>
<evidence type="ECO:0000259" key="5">
    <source>
        <dbReference type="PROSITE" id="PS50937"/>
    </source>
</evidence>
<proteinExistence type="predicted"/>
<evidence type="ECO:0000313" key="6">
    <source>
        <dbReference type="EMBL" id="TCO10037.1"/>
    </source>
</evidence>
<dbReference type="InterPro" id="IPR000551">
    <property type="entry name" value="MerR-type_HTH_dom"/>
</dbReference>
<accession>A0ABY2B7B2</accession>
<dbReference type="PRINTS" id="PR00040">
    <property type="entry name" value="HTHMERR"/>
</dbReference>
<evidence type="ECO:0000313" key="7">
    <source>
        <dbReference type="Proteomes" id="UP000295818"/>
    </source>
</evidence>
<keyword evidence="7" id="KW-1185">Reference proteome</keyword>
<dbReference type="SUPFAM" id="SSF46955">
    <property type="entry name" value="Putative DNA-binding domain"/>
    <property type="match status" value="1"/>
</dbReference>
<gene>
    <name evidence="6" type="ORF">EV644_1375</name>
</gene>
<dbReference type="InterPro" id="IPR009061">
    <property type="entry name" value="DNA-bd_dom_put_sf"/>
</dbReference>
<keyword evidence="2" id="KW-0805">Transcription regulation</keyword>
<comment type="caution">
    <text evidence="6">The sequence shown here is derived from an EMBL/GenBank/DDBJ whole genome shotgun (WGS) entry which is preliminary data.</text>
</comment>
<dbReference type="SMART" id="SM00422">
    <property type="entry name" value="HTH_MERR"/>
    <property type="match status" value="1"/>
</dbReference>
<organism evidence="6 7">
    <name type="scientific">Kribbella orskensis</name>
    <dbReference type="NCBI Taxonomy" id="2512216"/>
    <lineage>
        <taxon>Bacteria</taxon>
        <taxon>Bacillati</taxon>
        <taxon>Actinomycetota</taxon>
        <taxon>Actinomycetes</taxon>
        <taxon>Propionibacteriales</taxon>
        <taxon>Kribbellaceae</taxon>
        <taxon>Kribbella</taxon>
    </lineage>
</organism>
<dbReference type="PROSITE" id="PS00552">
    <property type="entry name" value="HTH_MERR_1"/>
    <property type="match status" value="1"/>
</dbReference>
<keyword evidence="3 6" id="KW-0238">DNA-binding</keyword>
<evidence type="ECO:0000256" key="1">
    <source>
        <dbReference type="ARBA" id="ARBA00022491"/>
    </source>
</evidence>
<dbReference type="Gene3D" id="1.10.1660.10">
    <property type="match status" value="1"/>
</dbReference>
<dbReference type="PANTHER" id="PTHR30204:SF69">
    <property type="entry name" value="MERR-FAMILY TRANSCRIPTIONAL REGULATOR"/>
    <property type="match status" value="1"/>
</dbReference>
<dbReference type="GO" id="GO:0003677">
    <property type="term" value="F:DNA binding"/>
    <property type="evidence" value="ECO:0007669"/>
    <property type="project" value="UniProtKB-KW"/>
</dbReference>
<evidence type="ECO:0000256" key="4">
    <source>
        <dbReference type="ARBA" id="ARBA00023163"/>
    </source>
</evidence>
<dbReference type="PROSITE" id="PS50937">
    <property type="entry name" value="HTH_MERR_2"/>
    <property type="match status" value="1"/>
</dbReference>
<evidence type="ECO:0000256" key="3">
    <source>
        <dbReference type="ARBA" id="ARBA00023125"/>
    </source>
</evidence>